<evidence type="ECO:0000256" key="20">
    <source>
        <dbReference type="ARBA" id="ARBA00032253"/>
    </source>
</evidence>
<evidence type="ECO:0000256" key="17">
    <source>
        <dbReference type="ARBA" id="ARBA00023264"/>
    </source>
</evidence>
<evidence type="ECO:0000256" key="2">
    <source>
        <dbReference type="ARBA" id="ARBA00004651"/>
    </source>
</evidence>
<dbReference type="Pfam" id="PF01148">
    <property type="entry name" value="CTP_transf_1"/>
    <property type="match status" value="1"/>
</dbReference>
<keyword evidence="16" id="KW-0594">Phospholipid biosynthesis</keyword>
<evidence type="ECO:0000256" key="18">
    <source>
        <dbReference type="ARBA" id="ARBA00029893"/>
    </source>
</evidence>
<dbReference type="EC" id="2.7.7.41" evidence="6"/>
<keyword evidence="12" id="KW-0548">Nucleotidyltransferase</keyword>
<keyword evidence="26" id="KW-1185">Reference proteome</keyword>
<feature type="transmembrane region" description="Helical" evidence="24">
    <location>
        <begin position="12"/>
        <end position="32"/>
    </location>
</feature>
<evidence type="ECO:0000256" key="22">
    <source>
        <dbReference type="ARBA" id="ARBA00032743"/>
    </source>
</evidence>
<evidence type="ECO:0000256" key="14">
    <source>
        <dbReference type="ARBA" id="ARBA00023098"/>
    </source>
</evidence>
<keyword evidence="14" id="KW-0443">Lipid metabolism</keyword>
<comment type="catalytic activity">
    <reaction evidence="1">
        <text>a 1,2-diacyl-sn-glycero-3-phosphate + CTP + H(+) = a CDP-1,2-diacyl-sn-glycerol + diphosphate</text>
        <dbReference type="Rhea" id="RHEA:16229"/>
        <dbReference type="ChEBI" id="CHEBI:15378"/>
        <dbReference type="ChEBI" id="CHEBI:33019"/>
        <dbReference type="ChEBI" id="CHEBI:37563"/>
        <dbReference type="ChEBI" id="CHEBI:58332"/>
        <dbReference type="ChEBI" id="CHEBI:58608"/>
        <dbReference type="EC" id="2.7.7.41"/>
    </reaction>
</comment>
<evidence type="ECO:0000256" key="11">
    <source>
        <dbReference type="ARBA" id="ARBA00022692"/>
    </source>
</evidence>
<comment type="pathway">
    <text evidence="4">Lipid metabolism.</text>
</comment>
<evidence type="ECO:0000256" key="24">
    <source>
        <dbReference type="SAM" id="Phobius"/>
    </source>
</evidence>
<gene>
    <name evidence="25" type="ORF">GHK86_03950</name>
</gene>
<evidence type="ECO:0000256" key="16">
    <source>
        <dbReference type="ARBA" id="ARBA00023209"/>
    </source>
</evidence>
<feature type="transmembrane region" description="Helical" evidence="24">
    <location>
        <begin position="44"/>
        <end position="63"/>
    </location>
</feature>
<evidence type="ECO:0000256" key="15">
    <source>
        <dbReference type="ARBA" id="ARBA00023136"/>
    </source>
</evidence>
<comment type="pathway">
    <text evidence="3">Phospholipid metabolism; CDP-diacylglycerol biosynthesis; CDP-diacylglycerol from sn-glycerol 3-phosphate: step 3/3.</text>
</comment>
<dbReference type="EMBL" id="WJHE01000162">
    <property type="protein sequence ID" value="MST31879.1"/>
    <property type="molecule type" value="Genomic_DNA"/>
</dbReference>
<evidence type="ECO:0000256" key="5">
    <source>
        <dbReference type="ARBA" id="ARBA00010185"/>
    </source>
</evidence>
<evidence type="ECO:0000313" key="25">
    <source>
        <dbReference type="EMBL" id="MST31879.1"/>
    </source>
</evidence>
<feature type="transmembrane region" description="Helical" evidence="24">
    <location>
        <begin position="166"/>
        <end position="185"/>
    </location>
</feature>
<evidence type="ECO:0000313" key="26">
    <source>
        <dbReference type="Proteomes" id="UP000437736"/>
    </source>
</evidence>
<proteinExistence type="inferred from homology"/>
<protein>
    <recommendedName>
        <fullName evidence="7">Phosphatidate cytidylyltransferase</fullName>
        <ecNumber evidence="6">2.7.7.41</ecNumber>
    </recommendedName>
    <alternativeName>
        <fullName evidence="20">CDP-DAG synthase</fullName>
    </alternativeName>
    <alternativeName>
        <fullName evidence="22">CDP-DG synthase</fullName>
    </alternativeName>
    <alternativeName>
        <fullName evidence="18">CDP-diacylglycerol synthase</fullName>
    </alternativeName>
    <alternativeName>
        <fullName evidence="21">CDP-diglyceride pyrophosphorylase</fullName>
    </alternativeName>
    <alternativeName>
        <fullName evidence="23">CDP-diglyceride synthase</fullName>
    </alternativeName>
    <alternativeName>
        <fullName evidence="19">CTP:phosphatidate cytidylyltransferase</fullName>
    </alternativeName>
</protein>
<keyword evidence="8" id="KW-1003">Cell membrane</keyword>
<evidence type="ECO:0000256" key="4">
    <source>
        <dbReference type="ARBA" id="ARBA00005189"/>
    </source>
</evidence>
<feature type="transmembrane region" description="Helical" evidence="24">
    <location>
        <begin position="99"/>
        <end position="121"/>
    </location>
</feature>
<evidence type="ECO:0000256" key="1">
    <source>
        <dbReference type="ARBA" id="ARBA00001698"/>
    </source>
</evidence>
<dbReference type="Proteomes" id="UP000437736">
    <property type="component" value="Unassembled WGS sequence"/>
</dbReference>
<evidence type="ECO:0000256" key="19">
    <source>
        <dbReference type="ARBA" id="ARBA00031825"/>
    </source>
</evidence>
<comment type="caution">
    <text evidence="25">The sequence shown here is derived from an EMBL/GenBank/DDBJ whole genome shotgun (WGS) entry which is preliminary data.</text>
</comment>
<keyword evidence="11 24" id="KW-0812">Transmembrane</keyword>
<keyword evidence="13 24" id="KW-1133">Transmembrane helix</keyword>
<dbReference type="PANTHER" id="PTHR46382">
    <property type="entry name" value="PHOSPHATIDATE CYTIDYLYLTRANSFERASE"/>
    <property type="match status" value="1"/>
</dbReference>
<evidence type="ECO:0000256" key="12">
    <source>
        <dbReference type="ARBA" id="ARBA00022695"/>
    </source>
</evidence>
<sequence>RRVDTPSTYAWQITATSACSALTTVAVVGAAGEAYTMLRRSSGFRPATLVGLLATAGLSLGAWWKGDAALGLVLAMATVATMLWYLLGVSDARPLANVMATLTVVLWVGLLGAYGAMLLRAPHGRGLFFGAVATAVLADVLSYFGGRSFGRRPLAPHISPGKTVEGLLAGGLGAVLVGVLVGRFVPGWGGVGDGVALGVVVAVFAPVGDLFESLIKRDLDVKDSGRTLAGHGGLLDRFDSILLVLPATYYLAVALHLA</sequence>
<reference evidence="25 26" key="1">
    <citation type="submission" date="2019-11" db="EMBL/GenBank/DDBJ databases">
        <title>Acidiferrimicrobium australis gen. nov., sp. nov., an acidophilic and obligately heterotrophic, member of the Actinobacteria that catalyses dissimilatory oxido- reduction of iron isolated from metal-rich acidic water in Chile.</title>
        <authorList>
            <person name="Gonzalez D."/>
            <person name="Huber K."/>
            <person name="Hedrich S."/>
            <person name="Rojas-Villalobos C."/>
            <person name="Quatrini R."/>
            <person name="Dinamarca M.A."/>
            <person name="Schwarz A."/>
            <person name="Canales C."/>
            <person name="Nancucheo I."/>
        </authorList>
    </citation>
    <scope>NUCLEOTIDE SEQUENCE [LARGE SCALE GENOMIC DNA]</scope>
    <source>
        <strain evidence="25 26">USS-CCA1</strain>
    </source>
</reference>
<name>A0ABW9QQ88_9ACTN</name>
<feature type="non-terminal residue" evidence="25">
    <location>
        <position position="1"/>
    </location>
</feature>
<feature type="transmembrane region" description="Helical" evidence="24">
    <location>
        <begin position="127"/>
        <end position="145"/>
    </location>
</feature>
<evidence type="ECO:0000256" key="10">
    <source>
        <dbReference type="ARBA" id="ARBA00022679"/>
    </source>
</evidence>
<dbReference type="PANTHER" id="PTHR46382:SF1">
    <property type="entry name" value="PHOSPHATIDATE CYTIDYLYLTRANSFERASE"/>
    <property type="match status" value="1"/>
</dbReference>
<feature type="transmembrane region" description="Helical" evidence="24">
    <location>
        <begin position="69"/>
        <end position="87"/>
    </location>
</feature>
<keyword evidence="15 24" id="KW-0472">Membrane</keyword>
<comment type="subcellular location">
    <subcellularLocation>
        <location evidence="2">Cell membrane</location>
        <topology evidence="2">Multi-pass membrane protein</topology>
    </subcellularLocation>
</comment>
<evidence type="ECO:0000256" key="6">
    <source>
        <dbReference type="ARBA" id="ARBA00012487"/>
    </source>
</evidence>
<evidence type="ECO:0000256" key="9">
    <source>
        <dbReference type="ARBA" id="ARBA00022516"/>
    </source>
</evidence>
<evidence type="ECO:0000256" key="7">
    <source>
        <dbReference type="ARBA" id="ARBA00019373"/>
    </source>
</evidence>
<organism evidence="25 26">
    <name type="scientific">Acidiferrimicrobium australe</name>
    <dbReference type="NCBI Taxonomy" id="2664430"/>
    <lineage>
        <taxon>Bacteria</taxon>
        <taxon>Bacillati</taxon>
        <taxon>Actinomycetota</taxon>
        <taxon>Acidimicrobiia</taxon>
        <taxon>Acidimicrobiales</taxon>
        <taxon>Acidimicrobiaceae</taxon>
        <taxon>Acidiferrimicrobium</taxon>
    </lineage>
</organism>
<keyword evidence="10" id="KW-0808">Transferase</keyword>
<comment type="similarity">
    <text evidence="5">Belongs to the CDS family.</text>
</comment>
<evidence type="ECO:0000256" key="3">
    <source>
        <dbReference type="ARBA" id="ARBA00005119"/>
    </source>
</evidence>
<keyword evidence="9" id="KW-0444">Lipid biosynthesis</keyword>
<evidence type="ECO:0000256" key="23">
    <source>
        <dbReference type="ARBA" id="ARBA00033406"/>
    </source>
</evidence>
<evidence type="ECO:0000256" key="13">
    <source>
        <dbReference type="ARBA" id="ARBA00022989"/>
    </source>
</evidence>
<evidence type="ECO:0000256" key="8">
    <source>
        <dbReference type="ARBA" id="ARBA00022475"/>
    </source>
</evidence>
<accession>A0ABW9QQ88</accession>
<keyword evidence="17" id="KW-1208">Phospholipid metabolism</keyword>
<feature type="transmembrane region" description="Helical" evidence="24">
    <location>
        <begin position="191"/>
        <end position="211"/>
    </location>
</feature>
<evidence type="ECO:0000256" key="21">
    <source>
        <dbReference type="ARBA" id="ARBA00032396"/>
    </source>
</evidence>